<proteinExistence type="predicted"/>
<protein>
    <submittedName>
        <fullName evidence="1">Uncharacterized protein</fullName>
    </submittedName>
</protein>
<dbReference type="RefSeq" id="WP_320246078.1">
    <property type="nucleotide sequence ID" value="NZ_JAVIIQ010000002.1"/>
</dbReference>
<reference evidence="1 2" key="1">
    <citation type="submission" date="2023-08" db="EMBL/GenBank/DDBJ databases">
        <title>Implementing the SeqCode for naming new Mesorhizobium species isolated from Vachellia karroo root nodules.</title>
        <authorList>
            <person name="Van Lill M."/>
        </authorList>
    </citation>
    <scope>NUCLEOTIDE SEQUENCE [LARGE SCALE GENOMIC DNA]</scope>
    <source>
        <strain evidence="1 2">VK25D</strain>
    </source>
</reference>
<sequence>MAKQNFINKKQMPFFDNASPWSMQAVSGAVYVMPDEVCPALRLLPGNISALPFLLIDMER</sequence>
<organism evidence="1 2">
    <name type="scientific">Mesorhizobium vachelliae</name>
    <dbReference type="NCBI Taxonomy" id="3072309"/>
    <lineage>
        <taxon>Bacteria</taxon>
        <taxon>Pseudomonadati</taxon>
        <taxon>Pseudomonadota</taxon>
        <taxon>Alphaproteobacteria</taxon>
        <taxon>Hyphomicrobiales</taxon>
        <taxon>Phyllobacteriaceae</taxon>
        <taxon>Mesorhizobium</taxon>
    </lineage>
</organism>
<gene>
    <name evidence="1" type="ORF">RFM42_06895</name>
</gene>
<dbReference type="EMBL" id="JAVIIQ010000002">
    <property type="protein sequence ID" value="MDX8530697.1"/>
    <property type="molecule type" value="Genomic_DNA"/>
</dbReference>
<evidence type="ECO:0000313" key="2">
    <source>
        <dbReference type="Proteomes" id="UP001285154"/>
    </source>
</evidence>
<dbReference type="Proteomes" id="UP001285154">
    <property type="component" value="Unassembled WGS sequence"/>
</dbReference>
<evidence type="ECO:0000313" key="1">
    <source>
        <dbReference type="EMBL" id="MDX8530697.1"/>
    </source>
</evidence>
<comment type="caution">
    <text evidence="1">The sequence shown here is derived from an EMBL/GenBank/DDBJ whole genome shotgun (WGS) entry which is preliminary data.</text>
</comment>
<accession>A0ABU5A227</accession>
<keyword evidence="2" id="KW-1185">Reference proteome</keyword>
<name>A0ABU5A227_9HYPH</name>